<feature type="transmembrane region" description="Helical" evidence="7">
    <location>
        <begin position="291"/>
        <end position="309"/>
    </location>
</feature>
<keyword evidence="2 7" id="KW-0813">Transport</keyword>
<feature type="transmembrane region" description="Helical" evidence="7">
    <location>
        <begin position="178"/>
        <end position="203"/>
    </location>
</feature>
<feature type="domain" description="ABC transmembrane type-1" evidence="9">
    <location>
        <begin position="93"/>
        <end position="305"/>
    </location>
</feature>
<feature type="transmembrane region" description="Helical" evidence="7">
    <location>
        <begin position="130"/>
        <end position="151"/>
    </location>
</feature>
<keyword evidence="5 7" id="KW-1133">Transmembrane helix</keyword>
<evidence type="ECO:0000256" key="4">
    <source>
        <dbReference type="ARBA" id="ARBA00022692"/>
    </source>
</evidence>
<dbReference type="EMBL" id="CABPSH010000001">
    <property type="protein sequence ID" value="VVD59980.1"/>
    <property type="molecule type" value="Genomic_DNA"/>
</dbReference>
<name>A0A5E4R9S4_9BURK</name>
<evidence type="ECO:0000256" key="3">
    <source>
        <dbReference type="ARBA" id="ARBA00022475"/>
    </source>
</evidence>
<dbReference type="PANTHER" id="PTHR43005:SF1">
    <property type="entry name" value="SPERMIDINE_PUTRESCINE TRANSPORT SYSTEM PERMEASE PROTEIN"/>
    <property type="match status" value="1"/>
</dbReference>
<evidence type="ECO:0000259" key="9">
    <source>
        <dbReference type="PROSITE" id="PS50928"/>
    </source>
</evidence>
<comment type="similarity">
    <text evidence="7">Belongs to the binding-protein-dependent transport system permease family.</text>
</comment>
<dbReference type="InterPro" id="IPR035906">
    <property type="entry name" value="MetI-like_sf"/>
</dbReference>
<reference evidence="10 11" key="1">
    <citation type="submission" date="2019-08" db="EMBL/GenBank/DDBJ databases">
        <authorList>
            <person name="Peeters C."/>
        </authorList>
    </citation>
    <scope>NUCLEOTIDE SEQUENCE [LARGE SCALE GENOMIC DNA]</scope>
    <source>
        <strain evidence="10 11">LMG 31012</strain>
    </source>
</reference>
<feature type="transmembrane region" description="Helical" evidence="7">
    <location>
        <begin position="32"/>
        <end position="52"/>
    </location>
</feature>
<keyword evidence="11" id="KW-1185">Reference proteome</keyword>
<dbReference type="CDD" id="cd06261">
    <property type="entry name" value="TM_PBP2"/>
    <property type="match status" value="1"/>
</dbReference>
<feature type="transmembrane region" description="Helical" evidence="7">
    <location>
        <begin position="97"/>
        <end position="118"/>
    </location>
</feature>
<evidence type="ECO:0000256" key="7">
    <source>
        <dbReference type="RuleBase" id="RU363032"/>
    </source>
</evidence>
<dbReference type="Gene3D" id="1.10.3720.10">
    <property type="entry name" value="MetI-like"/>
    <property type="match status" value="1"/>
</dbReference>
<keyword evidence="4 7" id="KW-0812">Transmembrane</keyword>
<organism evidence="10 11">
    <name type="scientific">Pandoraea eparura</name>
    <dbReference type="NCBI Taxonomy" id="2508291"/>
    <lineage>
        <taxon>Bacteria</taxon>
        <taxon>Pseudomonadati</taxon>
        <taxon>Pseudomonadota</taxon>
        <taxon>Betaproteobacteria</taxon>
        <taxon>Burkholderiales</taxon>
        <taxon>Burkholderiaceae</taxon>
        <taxon>Pandoraea</taxon>
    </lineage>
</organism>
<accession>A0A5E4R9S4</accession>
<keyword evidence="6 7" id="KW-0472">Membrane</keyword>
<dbReference type="AlphaFoldDB" id="A0A5E4R9S4"/>
<evidence type="ECO:0000313" key="11">
    <source>
        <dbReference type="Proteomes" id="UP000400981"/>
    </source>
</evidence>
<evidence type="ECO:0000256" key="5">
    <source>
        <dbReference type="ARBA" id="ARBA00022989"/>
    </source>
</evidence>
<comment type="subcellular location">
    <subcellularLocation>
        <location evidence="1 7">Cell membrane</location>
        <topology evidence="1 7">Multi-pass membrane protein</topology>
    </subcellularLocation>
</comment>
<dbReference type="PROSITE" id="PS50928">
    <property type="entry name" value="ABC_TM1"/>
    <property type="match status" value="1"/>
</dbReference>
<evidence type="ECO:0000256" key="1">
    <source>
        <dbReference type="ARBA" id="ARBA00004651"/>
    </source>
</evidence>
<dbReference type="SUPFAM" id="SSF161098">
    <property type="entry name" value="MetI-like"/>
    <property type="match status" value="1"/>
</dbReference>
<protein>
    <submittedName>
        <fullName evidence="10">Sugar ABC transporter permease</fullName>
    </submittedName>
</protein>
<dbReference type="PANTHER" id="PTHR43005">
    <property type="entry name" value="BLR7065 PROTEIN"/>
    <property type="match status" value="1"/>
</dbReference>
<feature type="region of interest" description="Disordered" evidence="8">
    <location>
        <begin position="1"/>
        <end position="20"/>
    </location>
</feature>
<dbReference type="InterPro" id="IPR000515">
    <property type="entry name" value="MetI-like"/>
</dbReference>
<dbReference type="GO" id="GO:0005886">
    <property type="term" value="C:plasma membrane"/>
    <property type="evidence" value="ECO:0007669"/>
    <property type="project" value="UniProtKB-SubCell"/>
</dbReference>
<keyword evidence="3" id="KW-1003">Cell membrane</keyword>
<evidence type="ECO:0000313" key="10">
    <source>
        <dbReference type="EMBL" id="VVD59980.1"/>
    </source>
</evidence>
<feature type="transmembrane region" description="Helical" evidence="7">
    <location>
        <begin position="224"/>
        <end position="243"/>
    </location>
</feature>
<evidence type="ECO:0000256" key="6">
    <source>
        <dbReference type="ARBA" id="ARBA00023136"/>
    </source>
</evidence>
<evidence type="ECO:0000256" key="8">
    <source>
        <dbReference type="SAM" id="MobiDB-lite"/>
    </source>
</evidence>
<proteinExistence type="inferred from homology"/>
<dbReference type="Pfam" id="PF00528">
    <property type="entry name" value="BPD_transp_1"/>
    <property type="match status" value="1"/>
</dbReference>
<dbReference type="GO" id="GO:0055085">
    <property type="term" value="P:transmembrane transport"/>
    <property type="evidence" value="ECO:0007669"/>
    <property type="project" value="InterPro"/>
</dbReference>
<dbReference type="RefSeq" id="WP_217427095.1">
    <property type="nucleotide sequence ID" value="NZ_CABPSH010000001.1"/>
</dbReference>
<dbReference type="Proteomes" id="UP000400981">
    <property type="component" value="Unassembled WGS sequence"/>
</dbReference>
<sequence>MPTLTPDSAPGPAPVRAMRPTRSLADPSDGQLAVLLLLPAALLLGLIVVYPIGRLLYNAFFDIRLSGVDAVPAFVGLRNFIDVLHDPDFWNATRNTLLIAAITVPGAFLVGLPLALLANMPFKLRWPIRLALLMPWALPLAFSGLIFAWFFNTDYGIVNDILRRLGFAPVSFLLMPGWAFAAVCLTTIWKTSSFVALILLAGLQTIPRSLYEAAEVDGASKWQQFRYITLPMLVPSIVVAMIFRTITALQTFDIPFTMTHGGPGNSTMTLAMLINTTTIDYLDVGYGSAQAAFMFLISLAISVFYLRFVRGGGDK</sequence>
<gene>
    <name evidence="10" type="ORF">PEP31012_00051</name>
</gene>
<evidence type="ECO:0000256" key="2">
    <source>
        <dbReference type="ARBA" id="ARBA00022448"/>
    </source>
</evidence>